<dbReference type="Pfam" id="PF01156">
    <property type="entry name" value="IU_nuc_hydro"/>
    <property type="match status" value="1"/>
</dbReference>
<dbReference type="AlphaFoldDB" id="A0A7H1MLI6"/>
<dbReference type="Proteomes" id="UP000516446">
    <property type="component" value="Chromosome"/>
</dbReference>
<dbReference type="RefSeq" id="WP_006846043.1">
    <property type="nucleotide sequence ID" value="NZ_CP026847.1"/>
</dbReference>
<dbReference type="GO" id="GO:0008477">
    <property type="term" value="F:purine nucleosidase activity"/>
    <property type="evidence" value="ECO:0007669"/>
    <property type="project" value="TreeGrafter"/>
</dbReference>
<reference evidence="2 3" key="1">
    <citation type="submission" date="2019-08" db="EMBL/GenBank/DDBJ databases">
        <authorList>
            <person name="Chang H.C."/>
            <person name="Mun S.Y."/>
        </authorList>
    </citation>
    <scope>NUCLEOTIDE SEQUENCE [LARGE SCALE GENOMIC DNA]</scope>
    <source>
        <strain evidence="2 3">SK</strain>
    </source>
</reference>
<dbReference type="SUPFAM" id="SSF53590">
    <property type="entry name" value="Nucleoside hydrolase"/>
    <property type="match status" value="1"/>
</dbReference>
<dbReference type="Gene3D" id="3.90.245.10">
    <property type="entry name" value="Ribonucleoside hydrolase-like"/>
    <property type="match status" value="1"/>
</dbReference>
<evidence type="ECO:0000313" key="3">
    <source>
        <dbReference type="Proteomes" id="UP000516446"/>
    </source>
</evidence>
<accession>A0A7H1MLI6</accession>
<protein>
    <submittedName>
        <fullName evidence="2">ABC transporter substrate-binding protein</fullName>
    </submittedName>
</protein>
<dbReference type="EMBL" id="CP043431">
    <property type="protein sequence ID" value="QNT64322.1"/>
    <property type="molecule type" value="Genomic_DNA"/>
</dbReference>
<evidence type="ECO:0000313" key="2">
    <source>
        <dbReference type="EMBL" id="QNT64322.1"/>
    </source>
</evidence>
<organism evidence="2 3">
    <name type="scientific">Weissella koreensis</name>
    <dbReference type="NCBI Taxonomy" id="165096"/>
    <lineage>
        <taxon>Bacteria</taxon>
        <taxon>Bacillati</taxon>
        <taxon>Bacillota</taxon>
        <taxon>Bacilli</taxon>
        <taxon>Lactobacillales</taxon>
        <taxon>Lactobacillaceae</taxon>
        <taxon>Weissella</taxon>
    </lineage>
</organism>
<name>A0A7H1MLI6_9LACO</name>
<gene>
    <name evidence="2" type="ORF">FY536_03065</name>
</gene>
<keyword evidence="3" id="KW-1185">Reference proteome</keyword>
<dbReference type="GO" id="GO:0006152">
    <property type="term" value="P:purine nucleoside catabolic process"/>
    <property type="evidence" value="ECO:0007669"/>
    <property type="project" value="TreeGrafter"/>
</dbReference>
<dbReference type="InterPro" id="IPR001910">
    <property type="entry name" value="Inosine/uridine_hydrolase_dom"/>
</dbReference>
<dbReference type="InterPro" id="IPR036452">
    <property type="entry name" value="Ribo_hydro-like"/>
</dbReference>
<proteinExistence type="predicted"/>
<dbReference type="PANTHER" id="PTHR12304">
    <property type="entry name" value="INOSINE-URIDINE PREFERRING NUCLEOSIDE HYDROLASE"/>
    <property type="match status" value="1"/>
</dbReference>
<dbReference type="GO" id="GO:0005829">
    <property type="term" value="C:cytosol"/>
    <property type="evidence" value="ECO:0007669"/>
    <property type="project" value="TreeGrafter"/>
</dbReference>
<dbReference type="OMA" id="IQMVGLE"/>
<feature type="domain" description="Inosine/uridine-preferring nucleoside hydrolase" evidence="1">
    <location>
        <begin position="5"/>
        <end position="306"/>
    </location>
</feature>
<sequence length="318" mass="35303">MVEKVYFSHDGGVDDLASLMLLLAAEGKKQIELVGVGVVPADSYLAPAIKATQKIIHRFGKHEDLIISASDATSSDPFPKEWRLDAFTVDALPILNEFGIGTTKISDRSAADDLQMLLTQASEPLTLLFTGPVSDLATVLTRKPELKNKIKRLVVMGGTFGQGNITEPEQDGTAEWNAFWDPKAFKVVVNAGLNLQMVGLESTHEVPLRPADRLRWAKLRQNPGLDFIGQAYATVPTLNRFETKSIAYFLWDVLTTAFMLNDRLVQTKILKIDVVPDGISRGRTFITPTGNLVEFVYQVDHDAFFNYFETNILEMSKI</sequence>
<dbReference type="PANTHER" id="PTHR12304:SF46">
    <property type="entry name" value="INOSINE-ADENOSINE-GUANOSINE-NUCLEOSIDE HYDROLASE"/>
    <property type="match status" value="1"/>
</dbReference>
<dbReference type="InterPro" id="IPR023186">
    <property type="entry name" value="IUNH"/>
</dbReference>
<evidence type="ECO:0000259" key="1">
    <source>
        <dbReference type="Pfam" id="PF01156"/>
    </source>
</evidence>